<name>A0ABW1Y9M5_9DEIO</name>
<keyword evidence="7" id="KW-1185">Reference proteome</keyword>
<keyword evidence="3 6" id="KW-0418">Kinase</keyword>
<dbReference type="InterPro" id="IPR045540">
    <property type="entry name" value="YegS/DAGK_C"/>
</dbReference>
<dbReference type="EC" id="2.7.1.-" evidence="6"/>
<dbReference type="Gene3D" id="3.40.50.10330">
    <property type="entry name" value="Probable inorganic polyphosphate/atp-NAD kinase, domain 1"/>
    <property type="match status" value="1"/>
</dbReference>
<dbReference type="PANTHER" id="PTHR12358">
    <property type="entry name" value="SPHINGOSINE KINASE"/>
    <property type="match status" value="1"/>
</dbReference>
<dbReference type="SUPFAM" id="SSF111331">
    <property type="entry name" value="NAD kinase/diacylglycerol kinase-like"/>
    <property type="match status" value="1"/>
</dbReference>
<dbReference type="InterPro" id="IPR016064">
    <property type="entry name" value="NAD/diacylglycerol_kinase_sf"/>
</dbReference>
<dbReference type="Pfam" id="PF19279">
    <property type="entry name" value="YegS_C"/>
    <property type="match status" value="1"/>
</dbReference>
<evidence type="ECO:0000313" key="6">
    <source>
        <dbReference type="EMBL" id="MFC6590688.1"/>
    </source>
</evidence>
<organism evidence="6 7">
    <name type="scientific">Deinococcus lacus</name>
    <dbReference type="NCBI Taxonomy" id="392561"/>
    <lineage>
        <taxon>Bacteria</taxon>
        <taxon>Thermotogati</taxon>
        <taxon>Deinococcota</taxon>
        <taxon>Deinococci</taxon>
        <taxon>Deinococcales</taxon>
        <taxon>Deinococcaceae</taxon>
        <taxon>Deinococcus</taxon>
    </lineage>
</organism>
<keyword evidence="4" id="KW-0067">ATP-binding</keyword>
<dbReference type="GO" id="GO:0016301">
    <property type="term" value="F:kinase activity"/>
    <property type="evidence" value="ECO:0007669"/>
    <property type="project" value="UniProtKB-KW"/>
</dbReference>
<protein>
    <submittedName>
        <fullName evidence="6">Diacylglycerol/lipid kinase family protein</fullName>
        <ecNumber evidence="6">2.7.1.-</ecNumber>
    </submittedName>
</protein>
<keyword evidence="1 6" id="KW-0808">Transferase</keyword>
<dbReference type="RefSeq" id="WP_380081706.1">
    <property type="nucleotide sequence ID" value="NZ_JBHSWD010000001.1"/>
</dbReference>
<reference evidence="7" key="1">
    <citation type="journal article" date="2019" name="Int. J. Syst. Evol. Microbiol.">
        <title>The Global Catalogue of Microorganisms (GCM) 10K type strain sequencing project: providing services to taxonomists for standard genome sequencing and annotation.</title>
        <authorList>
            <consortium name="The Broad Institute Genomics Platform"/>
            <consortium name="The Broad Institute Genome Sequencing Center for Infectious Disease"/>
            <person name="Wu L."/>
            <person name="Ma J."/>
        </authorList>
    </citation>
    <scope>NUCLEOTIDE SEQUENCE [LARGE SCALE GENOMIC DNA]</scope>
    <source>
        <strain evidence="7">CGMCC 1.15772</strain>
    </source>
</reference>
<evidence type="ECO:0000256" key="2">
    <source>
        <dbReference type="ARBA" id="ARBA00022741"/>
    </source>
</evidence>
<dbReference type="EMBL" id="JBHSWD010000001">
    <property type="protein sequence ID" value="MFC6590688.1"/>
    <property type="molecule type" value="Genomic_DNA"/>
</dbReference>
<evidence type="ECO:0000313" key="7">
    <source>
        <dbReference type="Proteomes" id="UP001596297"/>
    </source>
</evidence>
<dbReference type="PROSITE" id="PS50146">
    <property type="entry name" value="DAGK"/>
    <property type="match status" value="1"/>
</dbReference>
<dbReference type="PANTHER" id="PTHR12358:SF106">
    <property type="entry name" value="LIPID KINASE YEGS"/>
    <property type="match status" value="1"/>
</dbReference>
<accession>A0ABW1Y9M5</accession>
<evidence type="ECO:0000256" key="3">
    <source>
        <dbReference type="ARBA" id="ARBA00022777"/>
    </source>
</evidence>
<dbReference type="Gene3D" id="2.60.200.40">
    <property type="match status" value="1"/>
</dbReference>
<dbReference type="SMART" id="SM00046">
    <property type="entry name" value="DAGKc"/>
    <property type="match status" value="1"/>
</dbReference>
<comment type="caution">
    <text evidence="6">The sequence shown here is derived from an EMBL/GenBank/DDBJ whole genome shotgun (WGS) entry which is preliminary data.</text>
</comment>
<dbReference type="InterPro" id="IPR017438">
    <property type="entry name" value="ATP-NAD_kinase_N"/>
</dbReference>
<dbReference type="Pfam" id="PF00781">
    <property type="entry name" value="DAGK_cat"/>
    <property type="match status" value="1"/>
</dbReference>
<dbReference type="InterPro" id="IPR001206">
    <property type="entry name" value="Diacylglycerol_kinase_cat_dom"/>
</dbReference>
<evidence type="ECO:0000256" key="4">
    <source>
        <dbReference type="ARBA" id="ARBA00022840"/>
    </source>
</evidence>
<evidence type="ECO:0000256" key="1">
    <source>
        <dbReference type="ARBA" id="ARBA00022679"/>
    </source>
</evidence>
<gene>
    <name evidence="6" type="ORF">ACFP81_00620</name>
</gene>
<evidence type="ECO:0000259" key="5">
    <source>
        <dbReference type="PROSITE" id="PS50146"/>
    </source>
</evidence>
<feature type="domain" description="DAGKc" evidence="5">
    <location>
        <begin position="1"/>
        <end position="120"/>
    </location>
</feature>
<proteinExistence type="predicted"/>
<keyword evidence="2" id="KW-0547">Nucleotide-binding</keyword>
<dbReference type="InterPro" id="IPR050187">
    <property type="entry name" value="Lipid_Phosphate_FormReg"/>
</dbReference>
<dbReference type="Proteomes" id="UP001596297">
    <property type="component" value="Unassembled WGS sequence"/>
</dbReference>
<sequence>MLNPAAGHGRASREWPQVEALLRASGTSFSLIRESTRERALARLRALPPGPVVAVGGDGTAGALLPALAAGQRPLALVPLGTGNDFAGWLGLHGLGCLPDLLAGRAQARRLDLLRVQWQGPQGSGERLLMNGLGMGFDAQLTAALPRAPGWLPGQARYLWAALGTLAQMRLHQGAVRVDGQVLSSGPTCLCAVMNGTRYGGGFLISPESDPADGRLNVVVGQSLSRARLPAMMLKVAQGRHLAAAQVVHATGQTAAVTWQEPAWLHLDGDVVGEVTSLQAEVLPGALTLLGPARSG</sequence>